<keyword evidence="2" id="KW-1185">Reference proteome</keyword>
<reference evidence="1 2" key="2">
    <citation type="submission" date="2020-03" db="EMBL/GenBank/DDBJ databases">
        <authorList>
            <person name="Ichikawa N."/>
            <person name="Kimura A."/>
            <person name="Kitahashi Y."/>
            <person name="Uohara A."/>
        </authorList>
    </citation>
    <scope>NUCLEOTIDE SEQUENCE [LARGE SCALE GENOMIC DNA]</scope>
    <source>
        <strain evidence="1 2">NBRC 108639</strain>
    </source>
</reference>
<sequence>MAVPFGVGGPVMRRSLSPIDGGSGGGKAGAATVTGMTDETRIALRNYDWLIRNRHEIELAWDSHTLVDHSGGYDLDMLCQEGFTPATDGDWRNRAD</sequence>
<dbReference type="EMBL" id="BLPF01000001">
    <property type="protein sequence ID" value="GFJ80076.1"/>
    <property type="molecule type" value="Genomic_DNA"/>
</dbReference>
<protein>
    <submittedName>
        <fullName evidence="1">Uncharacterized protein</fullName>
    </submittedName>
</protein>
<dbReference type="AlphaFoldDB" id="A0A6V8KDI6"/>
<evidence type="ECO:0000313" key="1">
    <source>
        <dbReference type="EMBL" id="GFJ80076.1"/>
    </source>
</evidence>
<organism evidence="1 2">
    <name type="scientific">Phytohabitans houttuyneae</name>
    <dbReference type="NCBI Taxonomy" id="1076126"/>
    <lineage>
        <taxon>Bacteria</taxon>
        <taxon>Bacillati</taxon>
        <taxon>Actinomycetota</taxon>
        <taxon>Actinomycetes</taxon>
        <taxon>Micromonosporales</taxon>
        <taxon>Micromonosporaceae</taxon>
    </lineage>
</organism>
<accession>A0A6V8KDI6</accession>
<dbReference type="Proteomes" id="UP000482800">
    <property type="component" value="Unassembled WGS sequence"/>
</dbReference>
<comment type="caution">
    <text evidence="1">The sequence shown here is derived from an EMBL/GenBank/DDBJ whole genome shotgun (WGS) entry which is preliminary data.</text>
</comment>
<evidence type="ECO:0000313" key="2">
    <source>
        <dbReference type="Proteomes" id="UP000482800"/>
    </source>
</evidence>
<proteinExistence type="predicted"/>
<name>A0A6V8KDI6_9ACTN</name>
<reference evidence="1 2" key="1">
    <citation type="submission" date="2020-03" db="EMBL/GenBank/DDBJ databases">
        <title>Whole genome shotgun sequence of Phytohabitans houttuyneae NBRC 108639.</title>
        <authorList>
            <person name="Komaki H."/>
            <person name="Tamura T."/>
        </authorList>
    </citation>
    <scope>NUCLEOTIDE SEQUENCE [LARGE SCALE GENOMIC DNA]</scope>
    <source>
        <strain evidence="1 2">NBRC 108639</strain>
    </source>
</reference>
<gene>
    <name evidence="1" type="ORF">Phou_042560</name>
</gene>